<gene>
    <name evidence="6" type="ORF">PVAND_010896</name>
</gene>
<comment type="caution">
    <text evidence="6">The sequence shown here is derived from an EMBL/GenBank/DDBJ whole genome shotgun (WGS) entry which is preliminary data.</text>
</comment>
<evidence type="ECO:0000313" key="6">
    <source>
        <dbReference type="EMBL" id="KAG5681463.1"/>
    </source>
</evidence>
<dbReference type="PANTHER" id="PTHR21284:SF12">
    <property type="entry name" value="EG:80H7.2 PROTEIN"/>
    <property type="match status" value="1"/>
</dbReference>
<dbReference type="GO" id="GO:0016020">
    <property type="term" value="C:membrane"/>
    <property type="evidence" value="ECO:0007669"/>
    <property type="project" value="UniProtKB-SubCell"/>
</dbReference>
<keyword evidence="2 5" id="KW-0812">Transmembrane</keyword>
<organism evidence="6 7">
    <name type="scientific">Polypedilum vanderplanki</name>
    <name type="common">Sleeping chironomid midge</name>
    <dbReference type="NCBI Taxonomy" id="319348"/>
    <lineage>
        <taxon>Eukaryota</taxon>
        <taxon>Metazoa</taxon>
        <taxon>Ecdysozoa</taxon>
        <taxon>Arthropoda</taxon>
        <taxon>Hexapoda</taxon>
        <taxon>Insecta</taxon>
        <taxon>Pterygota</taxon>
        <taxon>Neoptera</taxon>
        <taxon>Endopterygota</taxon>
        <taxon>Diptera</taxon>
        <taxon>Nematocera</taxon>
        <taxon>Chironomoidea</taxon>
        <taxon>Chironomidae</taxon>
        <taxon>Chironominae</taxon>
        <taxon>Polypedilum</taxon>
        <taxon>Polypedilum</taxon>
    </lineage>
</organism>
<dbReference type="Proteomes" id="UP001107558">
    <property type="component" value="Chromosome 1"/>
</dbReference>
<dbReference type="OrthoDB" id="6140671at2759"/>
<dbReference type="EMBL" id="JADBJN010000001">
    <property type="protein sequence ID" value="KAG5681463.1"/>
    <property type="molecule type" value="Genomic_DNA"/>
</dbReference>
<dbReference type="InterPro" id="IPR004031">
    <property type="entry name" value="PMP22/EMP/MP20/Claudin"/>
</dbReference>
<dbReference type="GO" id="GO:0019991">
    <property type="term" value="P:septate junction assembly"/>
    <property type="evidence" value="ECO:0007669"/>
    <property type="project" value="TreeGrafter"/>
</dbReference>
<protein>
    <recommendedName>
        <fullName evidence="8">Protein with signal anchor</fullName>
    </recommendedName>
</protein>
<dbReference type="PANTHER" id="PTHR21284">
    <property type="entry name" value="EG:80H7.2 PROTEIN"/>
    <property type="match status" value="1"/>
</dbReference>
<comment type="subcellular location">
    <subcellularLocation>
        <location evidence="1">Membrane</location>
        <topology evidence="1">Multi-pass membrane protein</topology>
    </subcellularLocation>
</comment>
<proteinExistence type="predicted"/>
<accession>A0A9J6CHW5</accession>
<evidence type="ECO:0000256" key="2">
    <source>
        <dbReference type="ARBA" id="ARBA00022692"/>
    </source>
</evidence>
<feature type="transmembrane region" description="Helical" evidence="5">
    <location>
        <begin position="17"/>
        <end position="41"/>
    </location>
</feature>
<evidence type="ECO:0000256" key="5">
    <source>
        <dbReference type="SAM" id="Phobius"/>
    </source>
</evidence>
<reference evidence="6" key="1">
    <citation type="submission" date="2021-03" db="EMBL/GenBank/DDBJ databases">
        <title>Chromosome level genome of the anhydrobiotic midge Polypedilum vanderplanki.</title>
        <authorList>
            <person name="Yoshida Y."/>
            <person name="Kikawada T."/>
            <person name="Gusev O."/>
        </authorList>
    </citation>
    <scope>NUCLEOTIDE SEQUENCE</scope>
    <source>
        <strain evidence="6">NIAS01</strain>
        <tissue evidence="6">Whole body or cell culture</tissue>
    </source>
</reference>
<feature type="transmembrane region" description="Helical" evidence="5">
    <location>
        <begin position="97"/>
        <end position="124"/>
    </location>
</feature>
<feature type="transmembrane region" description="Helical" evidence="5">
    <location>
        <begin position="136"/>
        <end position="160"/>
    </location>
</feature>
<evidence type="ECO:0000256" key="4">
    <source>
        <dbReference type="ARBA" id="ARBA00023136"/>
    </source>
</evidence>
<dbReference type="Pfam" id="PF13903">
    <property type="entry name" value="Claudin_2"/>
    <property type="match status" value="1"/>
</dbReference>
<keyword evidence="4 5" id="KW-0472">Membrane</keyword>
<keyword evidence="3 5" id="KW-1133">Transmembrane helix</keyword>
<evidence type="ECO:0000313" key="7">
    <source>
        <dbReference type="Proteomes" id="UP001107558"/>
    </source>
</evidence>
<keyword evidence="7" id="KW-1185">Reference proteome</keyword>
<name>A0A9J6CHW5_POLVA</name>
<evidence type="ECO:0008006" key="8">
    <source>
        <dbReference type="Google" id="ProtNLM"/>
    </source>
</evidence>
<evidence type="ECO:0000256" key="1">
    <source>
        <dbReference type="ARBA" id="ARBA00004141"/>
    </source>
</evidence>
<sequence length="240" mass="27949">MSQSIEKNEYPKASNSLVVGALISYIGGVFLLMSFCSPYWIESYDESFSSFKNMGLWEYCFKDFTYPYYQFPRLFNGCHNIFSHEYYVIREWLLPGWLMAVQGFVTLAFINTFTALGIMACEVIRYPLKTVLRYEWLLTTCSFIAVSVSSVFLFFGVLIFGVNAYRRDWLMYPKFNVISWSYAFAVVAMFFLGLAGLILYKDAKQSYERRRESKNLVQQMQMHETASIPSSHSRGLHGYI</sequence>
<dbReference type="Gene3D" id="1.20.140.150">
    <property type="match status" value="1"/>
</dbReference>
<dbReference type="GO" id="GO:0035151">
    <property type="term" value="P:regulation of tube size, open tracheal system"/>
    <property type="evidence" value="ECO:0007669"/>
    <property type="project" value="TreeGrafter"/>
</dbReference>
<feature type="transmembrane region" description="Helical" evidence="5">
    <location>
        <begin position="180"/>
        <end position="200"/>
    </location>
</feature>
<dbReference type="AlphaFoldDB" id="A0A9J6CHW5"/>
<dbReference type="GO" id="GO:0005918">
    <property type="term" value="C:septate junction"/>
    <property type="evidence" value="ECO:0007669"/>
    <property type="project" value="TreeGrafter"/>
</dbReference>
<evidence type="ECO:0000256" key="3">
    <source>
        <dbReference type="ARBA" id="ARBA00022989"/>
    </source>
</evidence>